<protein>
    <submittedName>
        <fullName evidence="2">DNA-directed RNA polymerase specialized sigma24 family protein</fullName>
    </submittedName>
</protein>
<evidence type="ECO:0000313" key="2">
    <source>
        <dbReference type="EMBL" id="MDQ0008543.1"/>
    </source>
</evidence>
<reference evidence="2 3" key="1">
    <citation type="submission" date="2023-07" db="EMBL/GenBank/DDBJ databases">
        <title>Sorghum-associated microbial communities from plants grown in Nebraska, USA.</title>
        <authorList>
            <person name="Schachtman D."/>
        </authorList>
    </citation>
    <scope>NUCLEOTIDE SEQUENCE [LARGE SCALE GENOMIC DNA]</scope>
    <source>
        <strain evidence="2 3">CC60</strain>
    </source>
</reference>
<dbReference type="InterPro" id="IPR036388">
    <property type="entry name" value="WH-like_DNA-bd_sf"/>
</dbReference>
<dbReference type="GO" id="GO:0000428">
    <property type="term" value="C:DNA-directed RNA polymerase complex"/>
    <property type="evidence" value="ECO:0007669"/>
    <property type="project" value="UniProtKB-KW"/>
</dbReference>
<sequence length="88" mass="9857">MDPITRTYEWLRRQLSTRHTVDAVWAGFLDVLDELPAEARVAFLMSDIFDASIDEVALLLRKDAAACHALVELARAHIQAAGPRRAVE</sequence>
<dbReference type="EMBL" id="JAUSSK010000001">
    <property type="protein sequence ID" value="MDQ0008543.1"/>
    <property type="molecule type" value="Genomic_DNA"/>
</dbReference>
<dbReference type="Pfam" id="PF08281">
    <property type="entry name" value="Sigma70_r4_2"/>
    <property type="match status" value="1"/>
</dbReference>
<evidence type="ECO:0000259" key="1">
    <source>
        <dbReference type="Pfam" id="PF08281"/>
    </source>
</evidence>
<dbReference type="InterPro" id="IPR013324">
    <property type="entry name" value="RNA_pol_sigma_r3/r4-like"/>
</dbReference>
<proteinExistence type="predicted"/>
<keyword evidence="2" id="KW-0240">DNA-directed RNA polymerase</keyword>
<keyword evidence="3" id="KW-1185">Reference proteome</keyword>
<dbReference type="Gene3D" id="1.10.10.10">
    <property type="entry name" value="Winged helix-like DNA-binding domain superfamily/Winged helix DNA-binding domain"/>
    <property type="match status" value="1"/>
</dbReference>
<dbReference type="SUPFAM" id="SSF88659">
    <property type="entry name" value="Sigma3 and sigma4 domains of RNA polymerase sigma factors"/>
    <property type="match status" value="1"/>
</dbReference>
<comment type="caution">
    <text evidence="2">The sequence shown here is derived from an EMBL/GenBank/DDBJ whole genome shotgun (WGS) entry which is preliminary data.</text>
</comment>
<dbReference type="RefSeq" id="WP_306847322.1">
    <property type="nucleotide sequence ID" value="NZ_JAUSSK010000001.1"/>
</dbReference>
<feature type="domain" description="RNA polymerase sigma factor 70 region 4 type 2" evidence="1">
    <location>
        <begin position="29"/>
        <end position="78"/>
    </location>
</feature>
<evidence type="ECO:0000313" key="3">
    <source>
        <dbReference type="Proteomes" id="UP001237737"/>
    </source>
</evidence>
<gene>
    <name evidence="2" type="ORF">J2T07_000702</name>
</gene>
<name>A0ABT9SW52_9GAMM</name>
<organism evidence="2 3">
    <name type="scientific">Luteibacter jiangsuensis</name>
    <dbReference type="NCBI Taxonomy" id="637577"/>
    <lineage>
        <taxon>Bacteria</taxon>
        <taxon>Pseudomonadati</taxon>
        <taxon>Pseudomonadota</taxon>
        <taxon>Gammaproteobacteria</taxon>
        <taxon>Lysobacterales</taxon>
        <taxon>Rhodanobacteraceae</taxon>
        <taxon>Luteibacter</taxon>
    </lineage>
</organism>
<keyword evidence="2" id="KW-0804">Transcription</keyword>
<dbReference type="Proteomes" id="UP001237737">
    <property type="component" value="Unassembled WGS sequence"/>
</dbReference>
<dbReference type="InterPro" id="IPR013249">
    <property type="entry name" value="RNA_pol_sigma70_r4_t2"/>
</dbReference>
<accession>A0ABT9SW52</accession>